<evidence type="ECO:0000256" key="1">
    <source>
        <dbReference type="ARBA" id="ARBA00023239"/>
    </source>
</evidence>
<dbReference type="GeneID" id="57962298"/>
<dbReference type="AlphaFoldDB" id="A0A174MBQ8"/>
<evidence type="ECO:0000313" key="11">
    <source>
        <dbReference type="Proteomes" id="UP000501069"/>
    </source>
</evidence>
<dbReference type="EMBL" id="CP050964">
    <property type="protein sequence ID" value="QIX91569.1"/>
    <property type="molecule type" value="Genomic_DNA"/>
</dbReference>
<gene>
    <name evidence="6" type="ORF">Ccl03g_53010</name>
    <name evidence="5" type="ORF">ERS852480_03117</name>
    <name evidence="8" type="ORF">FOC47_14100</name>
    <name evidence="7" type="ORF">G5B26_16845</name>
</gene>
<feature type="active site" description="Proton acceptor" evidence="2">
    <location>
        <position position="80"/>
    </location>
</feature>
<reference evidence="5 9" key="1">
    <citation type="submission" date="2015-09" db="EMBL/GenBank/DDBJ databases">
        <authorList>
            <consortium name="Pathogen Informatics"/>
        </authorList>
    </citation>
    <scope>NUCLEOTIDE SEQUENCE [LARGE SCALE GENOMIC DNA]</scope>
    <source>
        <strain evidence="5 9">2789STDY5834865</strain>
    </source>
</reference>
<proteinExistence type="predicted"/>
<dbReference type="EMBL" id="BJLB01000001">
    <property type="protein sequence ID" value="GEA39588.1"/>
    <property type="molecule type" value="Genomic_DNA"/>
</dbReference>
<dbReference type="EMBL" id="CZAB01000030">
    <property type="protein sequence ID" value="CUP33783.1"/>
    <property type="molecule type" value="Genomic_DNA"/>
</dbReference>
<reference evidence="7" key="5">
    <citation type="submission" date="2020-02" db="EMBL/GenBank/DDBJ databases">
        <authorList>
            <person name="Littmann E."/>
            <person name="Sorbara M."/>
        </authorList>
    </citation>
    <scope>NUCLEOTIDE SEQUENCE</scope>
    <source>
        <strain evidence="7">MSK.2.26</strain>
    </source>
</reference>
<evidence type="ECO:0000313" key="12">
    <source>
        <dbReference type="Proteomes" id="UP000719916"/>
    </source>
</evidence>
<protein>
    <submittedName>
        <fullName evidence="5">AIG2 family protein</fullName>
    </submittedName>
    <submittedName>
        <fullName evidence="6">Gamma-glutamylcyclotransferase</fullName>
    </submittedName>
</protein>
<dbReference type="InterPro" id="IPR036568">
    <property type="entry name" value="GGCT-like_sf"/>
</dbReference>
<name>A0A174MBQ8_9FIRM</name>
<accession>A0A174MBQ8</accession>
<evidence type="ECO:0000313" key="9">
    <source>
        <dbReference type="Proteomes" id="UP000095512"/>
    </source>
</evidence>
<dbReference type="InterPro" id="IPR017939">
    <property type="entry name" value="G-Glutamylcylcotransferase"/>
</dbReference>
<dbReference type="PANTHER" id="PTHR12935:SF0">
    <property type="entry name" value="GAMMA-GLUTAMYLCYCLOTRANSFERASE"/>
    <property type="match status" value="1"/>
</dbReference>
<evidence type="ECO:0000256" key="3">
    <source>
        <dbReference type="PIRSR" id="PIRSR617939-2"/>
    </source>
</evidence>
<reference evidence="6 10" key="2">
    <citation type="submission" date="2019-06" db="EMBL/GenBank/DDBJ databases">
        <title>Draft genome sequence of [Clostridium] clostridioforme NBRC 113352.</title>
        <authorList>
            <person name="Miura T."/>
            <person name="Furukawa M."/>
            <person name="Shimamura M."/>
            <person name="Ohyama Y."/>
            <person name="Yamazoe A."/>
            <person name="Kawasaki H."/>
        </authorList>
    </citation>
    <scope>NUCLEOTIDE SEQUENCE [LARGE SCALE GENOMIC DNA]</scope>
    <source>
        <strain evidence="6 10">NBRC 113352</strain>
    </source>
</reference>
<evidence type="ECO:0000313" key="5">
    <source>
        <dbReference type="EMBL" id="CUP33783.1"/>
    </source>
</evidence>
<feature type="binding site" evidence="3">
    <location>
        <position position="120"/>
    </location>
    <ligand>
        <name>substrate</name>
    </ligand>
</feature>
<dbReference type="GO" id="GO:0003839">
    <property type="term" value="F:gamma-glutamylcyclotransferase activity"/>
    <property type="evidence" value="ECO:0007669"/>
    <property type="project" value="InterPro"/>
</dbReference>
<evidence type="ECO:0000259" key="4">
    <source>
        <dbReference type="Pfam" id="PF06094"/>
    </source>
</evidence>
<evidence type="ECO:0000313" key="7">
    <source>
        <dbReference type="EMBL" id="NSJ45218.1"/>
    </source>
</evidence>
<dbReference type="Proteomes" id="UP000095512">
    <property type="component" value="Unassembled WGS sequence"/>
</dbReference>
<feature type="domain" description="Gamma-glutamylcyclotransferase AIG2-like" evidence="4">
    <location>
        <begin position="9"/>
        <end position="110"/>
    </location>
</feature>
<dbReference type="Proteomes" id="UP000501069">
    <property type="component" value="Chromosome"/>
</dbReference>
<keyword evidence="6" id="KW-0808">Transferase</keyword>
<dbReference type="SUPFAM" id="SSF110857">
    <property type="entry name" value="Gamma-glutamyl cyclotransferase-like"/>
    <property type="match status" value="1"/>
</dbReference>
<dbReference type="CDD" id="cd06661">
    <property type="entry name" value="GGCT_like"/>
    <property type="match status" value="1"/>
</dbReference>
<dbReference type="RefSeq" id="WP_002587141.1">
    <property type="nucleotide sequence ID" value="NZ_BJLB01000001.1"/>
</dbReference>
<dbReference type="EMBL" id="JAAISW010000031">
    <property type="protein sequence ID" value="NSJ45218.1"/>
    <property type="molecule type" value="Genomic_DNA"/>
</dbReference>
<feature type="binding site" evidence="3">
    <location>
        <begin position="8"/>
        <end position="13"/>
    </location>
    <ligand>
        <name>substrate</name>
    </ligand>
</feature>
<reference evidence="7 12" key="4">
    <citation type="journal article" date="2020" name="Cell Host Microbe">
        <title>Functional and Genomic Variation between Human-Derived Isolates of Lachnospiraceae Reveals Inter- and Intra-Species Diversity.</title>
        <authorList>
            <person name="Sorbara M.T."/>
            <person name="Littmann E.R."/>
            <person name="Fontana E."/>
            <person name="Moody T.U."/>
            <person name="Kohout C.E."/>
            <person name="Gjonbalaj M."/>
            <person name="Eaton V."/>
            <person name="Seok R."/>
            <person name="Leiner I.M."/>
            <person name="Pamer E.G."/>
        </authorList>
    </citation>
    <scope>NUCLEOTIDE SEQUENCE [LARGE SCALE GENOMIC DNA]</scope>
    <source>
        <strain evidence="7 12">MSK.2.26</strain>
    </source>
</reference>
<evidence type="ECO:0000256" key="2">
    <source>
        <dbReference type="PIRSR" id="PIRSR617939-1"/>
    </source>
</evidence>
<dbReference type="Pfam" id="PF06094">
    <property type="entry name" value="GGACT"/>
    <property type="match status" value="1"/>
</dbReference>
<dbReference type="Gene3D" id="3.10.490.10">
    <property type="entry name" value="Gamma-glutamyl cyclotransferase-like"/>
    <property type="match status" value="1"/>
</dbReference>
<dbReference type="InterPro" id="IPR013024">
    <property type="entry name" value="GGCT-like"/>
</dbReference>
<keyword evidence="1" id="KW-0456">Lyase</keyword>
<dbReference type="InterPro" id="IPR009288">
    <property type="entry name" value="AIG2-like_dom"/>
</dbReference>
<reference evidence="8 11" key="3">
    <citation type="submission" date="2019-11" db="EMBL/GenBank/DDBJ databases">
        <title>FDA dAtabase for Regulatory Grade micrObial Sequences (FDA-ARGOS): Supporting development and validation of Infectious Disease Dx tests.</title>
        <authorList>
            <person name="Turner S."/>
            <person name="Byrd R."/>
            <person name="Tallon L."/>
            <person name="Sadzewicz L."/>
            <person name="Vavikolanu K."/>
            <person name="Mehta A."/>
            <person name="Aluvathingal J."/>
            <person name="Nadendla S."/>
            <person name="Myers T."/>
            <person name="Yan Y."/>
            <person name="Sichtig H."/>
        </authorList>
    </citation>
    <scope>NUCLEOTIDE SEQUENCE [LARGE SCALE GENOMIC DNA]</scope>
    <source>
        <strain evidence="8 11">FDAARGOS_739</strain>
    </source>
</reference>
<organism evidence="5 9">
    <name type="scientific">Enterocloster clostridioformis</name>
    <dbReference type="NCBI Taxonomy" id="1531"/>
    <lineage>
        <taxon>Bacteria</taxon>
        <taxon>Bacillati</taxon>
        <taxon>Bacillota</taxon>
        <taxon>Clostridia</taxon>
        <taxon>Lachnospirales</taxon>
        <taxon>Lachnospiraceae</taxon>
        <taxon>Enterocloster</taxon>
    </lineage>
</organism>
<dbReference type="PANTHER" id="PTHR12935">
    <property type="entry name" value="GAMMA-GLUTAMYLCYCLOTRANSFERASE"/>
    <property type="match status" value="1"/>
</dbReference>
<evidence type="ECO:0000313" key="10">
    <source>
        <dbReference type="Proteomes" id="UP000315200"/>
    </source>
</evidence>
<dbReference type="GO" id="GO:0016740">
    <property type="term" value="F:transferase activity"/>
    <property type="evidence" value="ECO:0007669"/>
    <property type="project" value="UniProtKB-KW"/>
</dbReference>
<evidence type="ECO:0000313" key="6">
    <source>
        <dbReference type="EMBL" id="GEA39588.1"/>
    </source>
</evidence>
<dbReference type="Proteomes" id="UP000719916">
    <property type="component" value="Unassembled WGS sequence"/>
</dbReference>
<sequence length="170" mass="19274">MSKKPTLYVAYGSNMNLPQMALRCPTAEVVATSELKDFELLFRGSRSSAVATVEPKEGSSVPVLLWKIREKDEASLDRYEGYPHFYDKQHVEVELDGKVVSAMVYIMTPGHEFGMPSDWYADVIRQGYETAGLDVQVLTDAIDHAWELFAEQRQSRLQSMFGMGGWEQQK</sequence>
<evidence type="ECO:0000313" key="8">
    <source>
        <dbReference type="EMBL" id="QIX91569.1"/>
    </source>
</evidence>
<dbReference type="Proteomes" id="UP000315200">
    <property type="component" value="Unassembled WGS sequence"/>
</dbReference>